<dbReference type="Gene3D" id="3.40.50.12780">
    <property type="entry name" value="N-terminal domain of ligase-like"/>
    <property type="match status" value="1"/>
</dbReference>
<dbReference type="PANTHER" id="PTHR22754:SF32">
    <property type="entry name" value="DISCO-INTERACTING PROTEIN 2"/>
    <property type="match status" value="1"/>
</dbReference>
<gene>
    <name evidence="4" type="ORF">BLA29_004396</name>
</gene>
<dbReference type="Pfam" id="PF00501">
    <property type="entry name" value="AMP-binding"/>
    <property type="match status" value="1"/>
</dbReference>
<dbReference type="EMBL" id="MUJZ01067566">
    <property type="protein sequence ID" value="OTF70045.1"/>
    <property type="molecule type" value="Genomic_DNA"/>
</dbReference>
<sequence>MIAYLDFSVSTTGMLAGIKVSHAGLTSLCRSMKIACELYASRHIALCLDPYCGLGFVLWCISSVYSGHHTILIPPSEVELNPAVWLTAVSQFKVRDTFCSYGVMELCTKGLGSSIQQLKQRGINLSCVRTCVIVAEERPRVGLTSSFTKLFHSLGLSGRSVSTSFGCRANIALCLQGASSPDPTTLYVDTRALRNDRVTLVERGAPHSVCLMESGKLLPGVKVIIANPDTKGHCGDSNLGEVSIWVQSPHNSSGFFAVFGDENMHNEHFNARLSTGDTAQTYARTGYLGFLRRTESVQADGELHDAVFVVGSLDETITLRGLRYHPIDIENSVMRSHKKISECAVFTWSNLLVVVVELDGNENEALDLVPMVTNVILEEHHLIVGVVVVVDPGVVPINSRGEKQRMHLRDGFLADQLDPIYVAYNM</sequence>
<protein>
    <submittedName>
        <fullName evidence="4">Uncharacterized protein</fullName>
    </submittedName>
</protein>
<keyword evidence="5" id="KW-1185">Reference proteome</keyword>
<evidence type="ECO:0000259" key="2">
    <source>
        <dbReference type="Pfam" id="PF00501"/>
    </source>
</evidence>
<dbReference type="InterPro" id="IPR042099">
    <property type="entry name" value="ANL_N_sf"/>
</dbReference>
<evidence type="ECO:0000256" key="1">
    <source>
        <dbReference type="ARBA" id="ARBA00007735"/>
    </source>
</evidence>
<dbReference type="Gene3D" id="3.30.300.30">
    <property type="match status" value="1"/>
</dbReference>
<dbReference type="FunFam" id="3.30.300.30:FF:000001">
    <property type="entry name" value="DIP2 disco-interacting protein 2 homolog C"/>
    <property type="match status" value="1"/>
</dbReference>
<evidence type="ECO:0000259" key="3">
    <source>
        <dbReference type="Pfam" id="PF23024"/>
    </source>
</evidence>
<evidence type="ECO:0000313" key="4">
    <source>
        <dbReference type="EMBL" id="OTF70045.1"/>
    </source>
</evidence>
<dbReference type="InterPro" id="IPR045851">
    <property type="entry name" value="AMP-bd_C_sf"/>
</dbReference>
<reference evidence="4 5" key="1">
    <citation type="submission" date="2017-03" db="EMBL/GenBank/DDBJ databases">
        <title>Genome Survey of Euroglyphus maynei.</title>
        <authorList>
            <person name="Arlian L.G."/>
            <person name="Morgan M.S."/>
            <person name="Rider S.D."/>
        </authorList>
    </citation>
    <scope>NUCLEOTIDE SEQUENCE [LARGE SCALE GENOMIC DNA]</scope>
    <source>
        <strain evidence="4">Arlian Lab</strain>
        <tissue evidence="4">Whole body</tissue>
    </source>
</reference>
<dbReference type="AlphaFoldDB" id="A0A1Y3AS77"/>
<proteinExistence type="inferred from homology"/>
<dbReference type="OrthoDB" id="69964at2759"/>
<dbReference type="Pfam" id="PF23024">
    <property type="entry name" value="AMP-dom_DIP2-like"/>
    <property type="match status" value="1"/>
</dbReference>
<accession>A0A1Y3AS77</accession>
<dbReference type="Proteomes" id="UP000194236">
    <property type="component" value="Unassembled WGS sequence"/>
</dbReference>
<comment type="caution">
    <text evidence="4">The sequence shown here is derived from an EMBL/GenBank/DDBJ whole genome shotgun (WGS) entry which is preliminary data.</text>
</comment>
<name>A0A1Y3AS77_EURMA</name>
<organism evidence="4 5">
    <name type="scientific">Euroglyphus maynei</name>
    <name type="common">Mayne's house dust mite</name>
    <dbReference type="NCBI Taxonomy" id="6958"/>
    <lineage>
        <taxon>Eukaryota</taxon>
        <taxon>Metazoa</taxon>
        <taxon>Ecdysozoa</taxon>
        <taxon>Arthropoda</taxon>
        <taxon>Chelicerata</taxon>
        <taxon>Arachnida</taxon>
        <taxon>Acari</taxon>
        <taxon>Acariformes</taxon>
        <taxon>Sarcoptiformes</taxon>
        <taxon>Astigmata</taxon>
        <taxon>Psoroptidia</taxon>
        <taxon>Analgoidea</taxon>
        <taxon>Pyroglyphidae</taxon>
        <taxon>Pyroglyphinae</taxon>
        <taxon>Euroglyphus</taxon>
    </lineage>
</organism>
<comment type="similarity">
    <text evidence="1">Belongs to the DIP2 family.</text>
</comment>
<dbReference type="SUPFAM" id="SSF56801">
    <property type="entry name" value="Acetyl-CoA synthetase-like"/>
    <property type="match status" value="1"/>
</dbReference>
<dbReference type="InterPro" id="IPR000873">
    <property type="entry name" value="AMP-dep_synth/lig_dom"/>
</dbReference>
<evidence type="ECO:0000313" key="5">
    <source>
        <dbReference type="Proteomes" id="UP000194236"/>
    </source>
</evidence>
<dbReference type="InterPro" id="IPR025110">
    <property type="entry name" value="AMP-bd_C"/>
</dbReference>
<feature type="domain" description="AMP-binding enzyme C-terminal" evidence="3">
    <location>
        <begin position="315"/>
        <end position="417"/>
    </location>
</feature>
<dbReference type="PANTHER" id="PTHR22754">
    <property type="entry name" value="DISCO-INTERACTING PROTEIN 2 DIP2 -RELATED"/>
    <property type="match status" value="1"/>
</dbReference>
<feature type="domain" description="AMP-dependent synthetase/ligase" evidence="2">
    <location>
        <begin position="2"/>
        <end position="255"/>
    </location>
</feature>